<reference evidence="3" key="1">
    <citation type="submission" date="2021-01" db="EMBL/GenBank/DDBJ databases">
        <authorList>
            <consortium name="Genoscope - CEA"/>
            <person name="William W."/>
        </authorList>
    </citation>
    <scope>NUCLEOTIDE SEQUENCE</scope>
</reference>
<protein>
    <recommendedName>
        <fullName evidence="2">G domain-containing protein</fullName>
    </recommendedName>
</protein>
<sequence>MGQLQDIQKVFGSQEQEQQSLMILCFLKQSQYDELELQYYKFKSNLNVFPSIVMGPYKIFINDGEIFQNSQEFLDYIQCVILEGDLKRIVIFMDGSFQQLFINNYCKIYLYETYNQIFEIVVFDDKITASQNDYPLLKQYWKNITIFTDRQQFFLNFLQNSWSKQSYFKNSLYLQSNKVDEQIIEIVGQLIEIELKKSNELQFESVTEFELAFTNFTEFRNQLVQKLFGQIPKIKNNNNIIQGKFNYQIMKQINRYTNLVFDQLFESIQKFQQTFYFCQYCQLYKYQYGDRYISSAFFNGYFKNKSCQNCSYSLASFDNLKTLYQQKRKGFSIDHCVKYLSQNQPVLAQNNSPTALKKVNSFNHIILIGKTGVGKTTLFNLLCNGNIMRFNEPTQKPNIKKCLNSNMTIQDTPPFELENRDSIENSEKAKETFSNILTKQSVSQIFIVVKYDRFPVMKQSQFDCIKFLFPFKDIISIIIFNDDERQVADSQNDFEKIFETKKILICNLRVQPVTLNQDIQNHLINIRAKPEQLNLVNTDFDLKKKKKQQKVFLKNLEKLNAQKNEDDIQKLIQENKDISKKLEQLNKEQLELIMKLNSNQQKIQDVYSGMIQKSNNAI</sequence>
<evidence type="ECO:0000313" key="4">
    <source>
        <dbReference type="Proteomes" id="UP000683925"/>
    </source>
</evidence>
<dbReference type="CDD" id="cd00882">
    <property type="entry name" value="Ras_like_GTPase"/>
    <property type="match status" value="1"/>
</dbReference>
<keyword evidence="1" id="KW-0175">Coiled coil</keyword>
<dbReference type="Pfam" id="PF01926">
    <property type="entry name" value="MMR_HSR1"/>
    <property type="match status" value="1"/>
</dbReference>
<keyword evidence="4" id="KW-1185">Reference proteome</keyword>
<dbReference type="AlphaFoldDB" id="A0A8S1YDF7"/>
<evidence type="ECO:0000256" key="1">
    <source>
        <dbReference type="SAM" id="Coils"/>
    </source>
</evidence>
<feature type="coiled-coil region" evidence="1">
    <location>
        <begin position="542"/>
        <end position="602"/>
    </location>
</feature>
<gene>
    <name evidence="3" type="ORF">POCTA_138.1.T1580046</name>
</gene>
<proteinExistence type="predicted"/>
<accession>A0A8S1YDF7</accession>
<dbReference type="OMA" id="WKNITIF"/>
<dbReference type="EMBL" id="CAJJDP010000160">
    <property type="protein sequence ID" value="CAD8212516.1"/>
    <property type="molecule type" value="Genomic_DNA"/>
</dbReference>
<evidence type="ECO:0000313" key="3">
    <source>
        <dbReference type="EMBL" id="CAD8212516.1"/>
    </source>
</evidence>
<evidence type="ECO:0000259" key="2">
    <source>
        <dbReference type="Pfam" id="PF01926"/>
    </source>
</evidence>
<comment type="caution">
    <text evidence="3">The sequence shown here is derived from an EMBL/GenBank/DDBJ whole genome shotgun (WGS) entry which is preliminary data.</text>
</comment>
<dbReference type="Proteomes" id="UP000683925">
    <property type="component" value="Unassembled WGS sequence"/>
</dbReference>
<dbReference type="GO" id="GO:0005525">
    <property type="term" value="F:GTP binding"/>
    <property type="evidence" value="ECO:0007669"/>
    <property type="project" value="InterPro"/>
</dbReference>
<dbReference type="InterPro" id="IPR006073">
    <property type="entry name" value="GTP-bd"/>
</dbReference>
<organism evidence="3 4">
    <name type="scientific">Paramecium octaurelia</name>
    <dbReference type="NCBI Taxonomy" id="43137"/>
    <lineage>
        <taxon>Eukaryota</taxon>
        <taxon>Sar</taxon>
        <taxon>Alveolata</taxon>
        <taxon>Ciliophora</taxon>
        <taxon>Intramacronucleata</taxon>
        <taxon>Oligohymenophorea</taxon>
        <taxon>Peniculida</taxon>
        <taxon>Parameciidae</taxon>
        <taxon>Paramecium</taxon>
    </lineage>
</organism>
<name>A0A8S1YDF7_PAROT</name>
<dbReference type="OrthoDB" id="8954335at2759"/>
<feature type="domain" description="G" evidence="2">
    <location>
        <begin position="365"/>
        <end position="450"/>
    </location>
</feature>